<protein>
    <recommendedName>
        <fullName evidence="3">DUF4248 domain-containing protein</fullName>
    </recommendedName>
</protein>
<dbReference type="PATRIC" id="fig|1203610.3.peg.4379"/>
<organism evidence="1 2">
    <name type="scientific">Parabacteroides gordonii MS-1 = DSM 23371</name>
    <dbReference type="NCBI Taxonomy" id="1203610"/>
    <lineage>
        <taxon>Bacteria</taxon>
        <taxon>Pseudomonadati</taxon>
        <taxon>Bacteroidota</taxon>
        <taxon>Bacteroidia</taxon>
        <taxon>Bacteroidales</taxon>
        <taxon>Tannerellaceae</taxon>
        <taxon>Parabacteroides</taxon>
    </lineage>
</organism>
<sequence>MKVSDYSGEEKFPIKSYGFTELGLLYNPDLQPGSAAQSLKRWIHHNPQLTAALTKSGWLKGQRKFTPLQVQQIVCFLGEP</sequence>
<evidence type="ECO:0008006" key="3">
    <source>
        <dbReference type="Google" id="ProtNLM"/>
    </source>
</evidence>
<comment type="caution">
    <text evidence="1">The sequence shown here is derived from an EMBL/GenBank/DDBJ whole genome shotgun (WGS) entry which is preliminary data.</text>
</comment>
<gene>
    <name evidence="1" type="ORF">HMPREF1536_04302</name>
</gene>
<dbReference type="InterPro" id="IPR025342">
    <property type="entry name" value="DUF4248"/>
</dbReference>
<dbReference type="Proteomes" id="UP000033035">
    <property type="component" value="Unassembled WGS sequence"/>
</dbReference>
<name>A0A0F5IUQ5_9BACT</name>
<dbReference type="RefSeq" id="WP_028729197.1">
    <property type="nucleotide sequence ID" value="NZ_KE386763.1"/>
</dbReference>
<dbReference type="Pfam" id="PF14053">
    <property type="entry name" value="DUF4248"/>
    <property type="match status" value="1"/>
</dbReference>
<dbReference type="EMBL" id="AQHW01000025">
    <property type="protein sequence ID" value="KKB49238.1"/>
    <property type="molecule type" value="Genomic_DNA"/>
</dbReference>
<evidence type="ECO:0000313" key="1">
    <source>
        <dbReference type="EMBL" id="KKB49238.1"/>
    </source>
</evidence>
<proteinExistence type="predicted"/>
<reference evidence="1 2" key="1">
    <citation type="submission" date="2013-04" db="EMBL/GenBank/DDBJ databases">
        <title>The Genome Sequence of Parabacteroides gordonii DSM 23371.</title>
        <authorList>
            <consortium name="The Broad Institute Genomics Platform"/>
            <person name="Earl A."/>
            <person name="Ward D."/>
            <person name="Feldgarden M."/>
            <person name="Gevers D."/>
            <person name="Martens E."/>
            <person name="Sakamoto M."/>
            <person name="Benno Y."/>
            <person name="Suzuki N."/>
            <person name="Matsunaga N."/>
            <person name="Koshihara K."/>
            <person name="Seki M."/>
            <person name="Komiya H."/>
            <person name="Walker B."/>
            <person name="Young S."/>
            <person name="Zeng Q."/>
            <person name="Gargeya S."/>
            <person name="Fitzgerald M."/>
            <person name="Haas B."/>
            <person name="Abouelleil A."/>
            <person name="Allen A.W."/>
            <person name="Alvarado L."/>
            <person name="Arachchi H.M."/>
            <person name="Berlin A.M."/>
            <person name="Chapman S.B."/>
            <person name="Gainer-Dewar J."/>
            <person name="Goldberg J."/>
            <person name="Griggs A."/>
            <person name="Gujja S."/>
            <person name="Hansen M."/>
            <person name="Howarth C."/>
            <person name="Imamovic A."/>
            <person name="Ireland A."/>
            <person name="Larimer J."/>
            <person name="McCowan C."/>
            <person name="Murphy C."/>
            <person name="Pearson M."/>
            <person name="Poon T.W."/>
            <person name="Priest M."/>
            <person name="Roberts A."/>
            <person name="Saif S."/>
            <person name="Shea T."/>
            <person name="Sisk P."/>
            <person name="Sykes S."/>
            <person name="Wortman J."/>
            <person name="Nusbaum C."/>
            <person name="Birren B."/>
        </authorList>
    </citation>
    <scope>NUCLEOTIDE SEQUENCE [LARGE SCALE GENOMIC DNA]</scope>
    <source>
        <strain evidence="1 2">MS-1</strain>
    </source>
</reference>
<keyword evidence="2" id="KW-1185">Reference proteome</keyword>
<accession>A0A0F5IUQ5</accession>
<dbReference type="HOGENOM" id="CLU_152545_3_0_10"/>
<dbReference type="AlphaFoldDB" id="A0A0F5IUQ5"/>
<dbReference type="STRING" id="1203610.HMPREF1536_04302"/>
<evidence type="ECO:0000313" key="2">
    <source>
        <dbReference type="Proteomes" id="UP000033035"/>
    </source>
</evidence>